<sequence length="339" mass="37337">MKKTTIKDVARRSGMSIATVSQILNQRGHFTQSTINKVNIATKELGYVPDKNAKQLRKGSAVTITVVLPNLTNPFFSSLVQSMQQYLETSGYDNIDLTFQTSAFNRLDETINNLINRGIDGLIITEPLPNPIHTHELLTLHHIPYVVTDRNADSNLTDSVSTNEFSGGELAAQHLKILGHRKVGLITPSYISPSIGHRIDGFMSLWPSTGDMQPRQFYTEFSMNGGKQIAREIAKSDVTGIFTLNDEVAIGLIRGLSDLSLSVPENLSIIGFDDIDYANYTVPTLTTVAQPISEIGSASLSLLIQRLINNSTSDVIPQIQRLTFNNKLVARESTKVSNH</sequence>
<proteinExistence type="predicted"/>
<dbReference type="OrthoDB" id="9775106at2"/>
<comment type="caution">
    <text evidence="6">The sequence shown here is derived from an EMBL/GenBank/DDBJ whole genome shotgun (WGS) entry which is preliminary data.</text>
</comment>
<dbReference type="InterPro" id="IPR046335">
    <property type="entry name" value="LacI/GalR-like_sensor"/>
</dbReference>
<dbReference type="InterPro" id="IPR028082">
    <property type="entry name" value="Peripla_BP_I"/>
</dbReference>
<evidence type="ECO:0000256" key="1">
    <source>
        <dbReference type="ARBA" id="ARBA00022491"/>
    </source>
</evidence>
<gene>
    <name evidence="6" type="ORF">FC69_GL001834</name>
</gene>
<evidence type="ECO:0000256" key="2">
    <source>
        <dbReference type="ARBA" id="ARBA00023015"/>
    </source>
</evidence>
<keyword evidence="3" id="KW-0238">DNA-binding</keyword>
<protein>
    <submittedName>
        <fullName evidence="6">LacI family regulatory protein</fullName>
    </submittedName>
</protein>
<feature type="domain" description="HTH lacI-type" evidence="5">
    <location>
        <begin position="4"/>
        <end position="58"/>
    </location>
</feature>
<name>A0A0R1S0I5_9LACO</name>
<dbReference type="Gene3D" id="3.40.50.2300">
    <property type="match status" value="2"/>
</dbReference>
<dbReference type="Pfam" id="PF00356">
    <property type="entry name" value="LacI"/>
    <property type="match status" value="1"/>
</dbReference>
<dbReference type="SUPFAM" id="SSF47413">
    <property type="entry name" value="lambda repressor-like DNA-binding domains"/>
    <property type="match status" value="1"/>
</dbReference>
<evidence type="ECO:0000256" key="4">
    <source>
        <dbReference type="ARBA" id="ARBA00023163"/>
    </source>
</evidence>
<dbReference type="GO" id="GO:0000976">
    <property type="term" value="F:transcription cis-regulatory region binding"/>
    <property type="evidence" value="ECO:0007669"/>
    <property type="project" value="TreeGrafter"/>
</dbReference>
<dbReference type="SUPFAM" id="SSF53822">
    <property type="entry name" value="Periplasmic binding protein-like I"/>
    <property type="match status" value="1"/>
</dbReference>
<dbReference type="RefSeq" id="WP_025082854.1">
    <property type="nucleotide sequence ID" value="NZ_AZEX01000054.1"/>
</dbReference>
<evidence type="ECO:0000313" key="7">
    <source>
        <dbReference type="Proteomes" id="UP000051264"/>
    </source>
</evidence>
<dbReference type="eggNOG" id="COG1609">
    <property type="taxonomic scope" value="Bacteria"/>
</dbReference>
<dbReference type="PROSITE" id="PS50932">
    <property type="entry name" value="HTH_LACI_2"/>
    <property type="match status" value="1"/>
</dbReference>
<dbReference type="Pfam" id="PF13377">
    <property type="entry name" value="Peripla_BP_3"/>
    <property type="match status" value="1"/>
</dbReference>
<keyword evidence="1" id="KW-0678">Repressor</keyword>
<dbReference type="SMART" id="SM00354">
    <property type="entry name" value="HTH_LACI"/>
    <property type="match status" value="1"/>
</dbReference>
<dbReference type="CDD" id="cd01392">
    <property type="entry name" value="HTH_LacI"/>
    <property type="match status" value="1"/>
</dbReference>
<dbReference type="PANTHER" id="PTHR30146:SF148">
    <property type="entry name" value="HTH-TYPE TRANSCRIPTIONAL REPRESSOR PURR-RELATED"/>
    <property type="match status" value="1"/>
</dbReference>
<dbReference type="AlphaFoldDB" id="A0A0R1S0I5"/>
<keyword evidence="2" id="KW-0805">Transcription regulation</keyword>
<dbReference type="PANTHER" id="PTHR30146">
    <property type="entry name" value="LACI-RELATED TRANSCRIPTIONAL REPRESSOR"/>
    <property type="match status" value="1"/>
</dbReference>
<evidence type="ECO:0000259" key="5">
    <source>
        <dbReference type="PROSITE" id="PS50932"/>
    </source>
</evidence>
<keyword evidence="4" id="KW-0804">Transcription</keyword>
<dbReference type="EMBL" id="AZEX01000054">
    <property type="protein sequence ID" value="KRL59208.1"/>
    <property type="molecule type" value="Genomic_DNA"/>
</dbReference>
<organism evidence="6 7">
    <name type="scientific">Latilactobacillus fuchuensis DSM 14340 = JCM 11249</name>
    <dbReference type="NCBI Taxonomy" id="1423747"/>
    <lineage>
        <taxon>Bacteria</taxon>
        <taxon>Bacillati</taxon>
        <taxon>Bacillota</taxon>
        <taxon>Bacilli</taxon>
        <taxon>Lactobacillales</taxon>
        <taxon>Lactobacillaceae</taxon>
        <taxon>Latilactobacillus</taxon>
    </lineage>
</organism>
<dbReference type="PATRIC" id="fig|1423747.3.peg.1863"/>
<dbReference type="STRING" id="1423747.FC69_GL001834"/>
<dbReference type="InterPro" id="IPR000843">
    <property type="entry name" value="HTH_LacI"/>
</dbReference>
<accession>A0A0R1S0I5</accession>
<evidence type="ECO:0000313" key="6">
    <source>
        <dbReference type="EMBL" id="KRL59208.1"/>
    </source>
</evidence>
<dbReference type="InterPro" id="IPR010982">
    <property type="entry name" value="Lambda_DNA-bd_dom_sf"/>
</dbReference>
<dbReference type="Gene3D" id="1.10.260.40">
    <property type="entry name" value="lambda repressor-like DNA-binding domains"/>
    <property type="match status" value="1"/>
</dbReference>
<dbReference type="GO" id="GO:0003700">
    <property type="term" value="F:DNA-binding transcription factor activity"/>
    <property type="evidence" value="ECO:0007669"/>
    <property type="project" value="TreeGrafter"/>
</dbReference>
<evidence type="ECO:0000256" key="3">
    <source>
        <dbReference type="ARBA" id="ARBA00023125"/>
    </source>
</evidence>
<dbReference type="Proteomes" id="UP000051264">
    <property type="component" value="Unassembled WGS sequence"/>
</dbReference>
<reference evidence="6 7" key="1">
    <citation type="journal article" date="2015" name="Genome Announc.">
        <title>Expanding the biotechnology potential of lactobacilli through comparative genomics of 213 strains and associated genera.</title>
        <authorList>
            <person name="Sun Z."/>
            <person name="Harris H.M."/>
            <person name="McCann A."/>
            <person name="Guo C."/>
            <person name="Argimon S."/>
            <person name="Zhang W."/>
            <person name="Yang X."/>
            <person name="Jeffery I.B."/>
            <person name="Cooney J.C."/>
            <person name="Kagawa T.F."/>
            <person name="Liu W."/>
            <person name="Song Y."/>
            <person name="Salvetti E."/>
            <person name="Wrobel A."/>
            <person name="Rasinkangas P."/>
            <person name="Parkhill J."/>
            <person name="Rea M.C."/>
            <person name="O'Sullivan O."/>
            <person name="Ritari J."/>
            <person name="Douillard F.P."/>
            <person name="Paul Ross R."/>
            <person name="Yang R."/>
            <person name="Briner A.E."/>
            <person name="Felis G.E."/>
            <person name="de Vos W.M."/>
            <person name="Barrangou R."/>
            <person name="Klaenhammer T.R."/>
            <person name="Caufield P.W."/>
            <person name="Cui Y."/>
            <person name="Zhang H."/>
            <person name="O'Toole P.W."/>
        </authorList>
    </citation>
    <scope>NUCLEOTIDE SEQUENCE [LARGE SCALE GENOMIC DNA]</scope>
    <source>
        <strain evidence="6 7">DSM 14340</strain>
    </source>
</reference>